<dbReference type="PROSITE" id="PS51625">
    <property type="entry name" value="SAM_MT_TRMB"/>
    <property type="match status" value="1"/>
</dbReference>
<dbReference type="NCBIfam" id="TIGR00091">
    <property type="entry name" value="tRNA (guanosine(46)-N7)-methyltransferase TrmB"/>
    <property type="match status" value="1"/>
</dbReference>
<dbReference type="PANTHER" id="PTHR23417:SF14">
    <property type="entry name" value="PENTACOTRIPEPTIDE-REPEAT REGION OF PRORP DOMAIN-CONTAINING PROTEIN"/>
    <property type="match status" value="1"/>
</dbReference>
<dbReference type="KEGG" id="aef:GEV26_13440"/>
<dbReference type="Gene3D" id="3.40.50.150">
    <property type="entry name" value="Vaccinia Virus protein VP39"/>
    <property type="match status" value="1"/>
</dbReference>
<evidence type="ECO:0000256" key="1">
    <source>
        <dbReference type="ARBA" id="ARBA00000142"/>
    </source>
</evidence>
<dbReference type="Pfam" id="PF02390">
    <property type="entry name" value="Methyltransf_4"/>
    <property type="match status" value="1"/>
</dbReference>
<sequence length="257" mass="29010">MPFATSPRCRSEGSTSTLARVEPTLYRSEPVSFTRRGGRLTERQQAAWDALAETYVVDVPRHGPNTSIDPSYVLDQQSLFGRRAPLVVEIGSGRGEAIVHAAKQHPELDFLGLEVYIPGVAQTLVTMRHEGVTNVRLAIVNAAEVLATSLPEGSVHELRIWFPDPWHKKRHHKRRLVTPEFAALAARVLEPGGVWRLATDWQDYADQMREVLDGSPDFDFSGDWSERFEGRPQTRFEGKGLRVERDIRDLHAVRRTP</sequence>
<dbReference type="InterPro" id="IPR003358">
    <property type="entry name" value="tRNA_(Gua-N-7)_MeTrfase_Trmb"/>
</dbReference>
<dbReference type="InterPro" id="IPR055361">
    <property type="entry name" value="tRNA_methyltr_TrmB_bact"/>
</dbReference>
<evidence type="ECO:0000256" key="7">
    <source>
        <dbReference type="HAMAP-Rule" id="MF_01057"/>
    </source>
</evidence>
<feature type="binding site" evidence="7">
    <location>
        <position position="200"/>
    </location>
    <ligand>
        <name>substrate</name>
    </ligand>
</feature>
<dbReference type="UniPathway" id="UPA00989"/>
<comment type="pathway">
    <text evidence="7">tRNA modification; N(7)-methylguanine-tRNA biosynthesis.</text>
</comment>
<keyword evidence="9" id="KW-1185">Reference proteome</keyword>
<evidence type="ECO:0000256" key="2">
    <source>
        <dbReference type="ARBA" id="ARBA00003015"/>
    </source>
</evidence>
<dbReference type="AlphaFoldDB" id="A0A5Q2MGL5"/>
<feature type="binding site" evidence="7">
    <location>
        <position position="164"/>
    </location>
    <ligand>
        <name>S-adenosyl-L-methionine</name>
        <dbReference type="ChEBI" id="CHEBI:59789"/>
    </ligand>
</feature>
<gene>
    <name evidence="7 8" type="primary">trmB</name>
    <name evidence="8" type="ORF">GEV26_13440</name>
</gene>
<dbReference type="Proteomes" id="UP000392064">
    <property type="component" value="Chromosome"/>
</dbReference>
<keyword evidence="3 7" id="KW-0489">Methyltransferase</keyword>
<dbReference type="GO" id="GO:0043527">
    <property type="term" value="C:tRNA methyltransferase complex"/>
    <property type="evidence" value="ECO:0007669"/>
    <property type="project" value="TreeGrafter"/>
</dbReference>
<dbReference type="InterPro" id="IPR029063">
    <property type="entry name" value="SAM-dependent_MTases_sf"/>
</dbReference>
<comment type="catalytic activity">
    <reaction evidence="1 7">
        <text>guanosine(46) in tRNA + S-adenosyl-L-methionine = N(7)-methylguanosine(46) in tRNA + S-adenosyl-L-homocysteine</text>
        <dbReference type="Rhea" id="RHEA:42708"/>
        <dbReference type="Rhea" id="RHEA-COMP:10188"/>
        <dbReference type="Rhea" id="RHEA-COMP:10189"/>
        <dbReference type="ChEBI" id="CHEBI:57856"/>
        <dbReference type="ChEBI" id="CHEBI:59789"/>
        <dbReference type="ChEBI" id="CHEBI:74269"/>
        <dbReference type="ChEBI" id="CHEBI:74480"/>
        <dbReference type="EC" id="2.1.1.33"/>
    </reaction>
</comment>
<evidence type="ECO:0000256" key="4">
    <source>
        <dbReference type="ARBA" id="ARBA00022679"/>
    </source>
</evidence>
<evidence type="ECO:0000256" key="5">
    <source>
        <dbReference type="ARBA" id="ARBA00022691"/>
    </source>
</evidence>
<feature type="binding site" evidence="7">
    <location>
        <position position="89"/>
    </location>
    <ligand>
        <name>S-adenosyl-L-methionine</name>
        <dbReference type="ChEBI" id="CHEBI:59789"/>
    </ligand>
</feature>
<feature type="binding site" evidence="7">
    <location>
        <begin position="234"/>
        <end position="237"/>
    </location>
    <ligand>
        <name>substrate</name>
    </ligand>
</feature>
<comment type="function">
    <text evidence="2 7">Catalyzes the formation of N(7)-methylguanine at position 46 (m7G46) in tRNA.</text>
</comment>
<evidence type="ECO:0000313" key="8">
    <source>
        <dbReference type="EMBL" id="QGG42294.1"/>
    </source>
</evidence>
<keyword evidence="5 7" id="KW-0949">S-adenosyl-L-methionine</keyword>
<comment type="similarity">
    <text evidence="7">Belongs to the class I-like SAM-binding methyltransferase superfamily. TrmB family.</text>
</comment>
<dbReference type="GO" id="GO:0008176">
    <property type="term" value="F:tRNA (guanine(46)-N7)-methyltransferase activity"/>
    <property type="evidence" value="ECO:0007669"/>
    <property type="project" value="UniProtKB-UniRule"/>
</dbReference>
<dbReference type="EC" id="2.1.1.33" evidence="7"/>
<dbReference type="HAMAP" id="MF_01057">
    <property type="entry name" value="tRNA_methyltr_TrmB"/>
    <property type="match status" value="1"/>
</dbReference>
<accession>A0A5Q2MGL5</accession>
<feature type="binding site" evidence="7">
    <location>
        <position position="114"/>
    </location>
    <ligand>
        <name>S-adenosyl-L-methionine</name>
        <dbReference type="ChEBI" id="CHEBI:59789"/>
    </ligand>
</feature>
<feature type="binding site" evidence="7">
    <location>
        <position position="168"/>
    </location>
    <ligand>
        <name>substrate</name>
    </ligand>
</feature>
<feature type="binding site" evidence="7">
    <location>
        <position position="141"/>
    </location>
    <ligand>
        <name>S-adenosyl-L-methionine</name>
        <dbReference type="ChEBI" id="CHEBI:59789"/>
    </ligand>
</feature>
<dbReference type="SUPFAM" id="SSF53335">
    <property type="entry name" value="S-adenosyl-L-methionine-dependent methyltransferases"/>
    <property type="match status" value="1"/>
</dbReference>
<dbReference type="PANTHER" id="PTHR23417">
    <property type="entry name" value="3-DEOXY-D-MANNO-OCTULOSONIC-ACID TRANSFERASE/TRNA GUANINE-N 7 - -METHYLTRANSFERASE"/>
    <property type="match status" value="1"/>
</dbReference>
<reference evidence="8 9" key="1">
    <citation type="submission" date="2019-11" db="EMBL/GenBank/DDBJ databases">
        <authorList>
            <person name="Li J."/>
        </authorList>
    </citation>
    <scope>NUCLEOTIDE SEQUENCE [LARGE SCALE GENOMIC DNA]</scope>
    <source>
        <strain evidence="8 9">MF47</strain>
    </source>
</reference>
<proteinExistence type="inferred from homology"/>
<evidence type="ECO:0000256" key="3">
    <source>
        <dbReference type="ARBA" id="ARBA00022603"/>
    </source>
</evidence>
<evidence type="ECO:0000256" key="6">
    <source>
        <dbReference type="ARBA" id="ARBA00022694"/>
    </source>
</evidence>
<comment type="caution">
    <text evidence="7">Lacks conserved residue(s) required for the propagation of feature annotation.</text>
</comment>
<name>A0A5Q2MGL5_9ACTN</name>
<evidence type="ECO:0000313" key="9">
    <source>
        <dbReference type="Proteomes" id="UP000392064"/>
    </source>
</evidence>
<keyword evidence="6 7" id="KW-0819">tRNA processing</keyword>
<dbReference type="EMBL" id="CP045737">
    <property type="protein sequence ID" value="QGG42294.1"/>
    <property type="molecule type" value="Genomic_DNA"/>
</dbReference>
<protein>
    <recommendedName>
        <fullName evidence="7">tRNA (guanine-N(7)-)-methyltransferase</fullName>
        <ecNumber evidence="7">2.1.1.33</ecNumber>
    </recommendedName>
    <alternativeName>
        <fullName evidence="7">tRNA (guanine(46)-N(7))-methyltransferase</fullName>
    </alternativeName>
    <alternativeName>
        <fullName evidence="7">tRNA(m7G46)-methyltransferase</fullName>
    </alternativeName>
</protein>
<keyword evidence="4 7" id="KW-0808">Transferase</keyword>
<organism evidence="8 9">
    <name type="scientific">Aeromicrobium yanjiei</name>
    <dbReference type="NCBI Taxonomy" id="2662028"/>
    <lineage>
        <taxon>Bacteria</taxon>
        <taxon>Bacillati</taxon>
        <taxon>Actinomycetota</taxon>
        <taxon>Actinomycetes</taxon>
        <taxon>Propionibacteriales</taxon>
        <taxon>Nocardioidaceae</taxon>
        <taxon>Aeromicrobium</taxon>
    </lineage>
</organism>